<dbReference type="InterPro" id="IPR029063">
    <property type="entry name" value="SAM-dependent_MTases_sf"/>
</dbReference>
<dbReference type="PANTHER" id="PTHR43542">
    <property type="entry name" value="METHYLTRANSFERASE"/>
    <property type="match status" value="1"/>
</dbReference>
<proteinExistence type="predicted"/>
<sequence length="177" mass="20213">MLVIESGKFKGKRIDIVPDKRTRYTTGKVRRALISMFDVSDKEVLELCAGSGITGFEFLSNGAKFVTFVDASEKAIKTIKKNALILGVKESVNIVKIDARIFLKRNTKKFDIVFMDPPYELGIGNELLNLFGNEIWKNSIIVFEHSKYEKVKIPEFLEIIKQKKYGNIILEILRHIS</sequence>
<evidence type="ECO:0000256" key="1">
    <source>
        <dbReference type="ARBA" id="ARBA00022603"/>
    </source>
</evidence>
<keyword evidence="1 3" id="KW-0489">Methyltransferase</keyword>
<dbReference type="Gene3D" id="3.40.50.150">
    <property type="entry name" value="Vaccinia Virus protein VP39"/>
    <property type="match status" value="1"/>
</dbReference>
<dbReference type="GO" id="GO:0052913">
    <property type="term" value="F:16S rRNA (guanine(966)-N(2))-methyltransferase activity"/>
    <property type="evidence" value="ECO:0007669"/>
    <property type="project" value="UniProtKB-EC"/>
</dbReference>
<dbReference type="InterPro" id="IPR002052">
    <property type="entry name" value="DNA_methylase_N6_adenine_CS"/>
</dbReference>
<evidence type="ECO:0000313" key="3">
    <source>
        <dbReference type="EMBL" id="QTA37938.1"/>
    </source>
</evidence>
<keyword evidence="4" id="KW-1185">Reference proteome</keyword>
<evidence type="ECO:0000313" key="4">
    <source>
        <dbReference type="Proteomes" id="UP000671862"/>
    </source>
</evidence>
<name>A0ABX7S999_9BACT</name>
<protein>
    <submittedName>
        <fullName evidence="3">16S rRNA (Guanine(966)-N(2))-methyltransferase RsmD</fullName>
        <ecNumber evidence="3">2.1.1.171</ecNumber>
    </submittedName>
</protein>
<dbReference type="NCBIfam" id="TIGR00095">
    <property type="entry name" value="16S rRNA (guanine(966)-N(2))-methyltransferase RsmD"/>
    <property type="match status" value="1"/>
</dbReference>
<dbReference type="CDD" id="cd02440">
    <property type="entry name" value="AdoMet_MTases"/>
    <property type="match status" value="1"/>
</dbReference>
<dbReference type="Proteomes" id="UP000671862">
    <property type="component" value="Chromosome"/>
</dbReference>
<organism evidence="3 4">
    <name type="scientific">Thermosipho ferrireducens</name>
    <dbReference type="NCBI Taxonomy" id="2571116"/>
    <lineage>
        <taxon>Bacteria</taxon>
        <taxon>Thermotogati</taxon>
        <taxon>Thermotogota</taxon>
        <taxon>Thermotogae</taxon>
        <taxon>Thermotogales</taxon>
        <taxon>Fervidobacteriaceae</taxon>
        <taxon>Thermosipho</taxon>
    </lineage>
</organism>
<dbReference type="Pfam" id="PF03602">
    <property type="entry name" value="Cons_hypoth95"/>
    <property type="match status" value="1"/>
</dbReference>
<dbReference type="EMBL" id="CP071446">
    <property type="protein sequence ID" value="QTA37938.1"/>
    <property type="molecule type" value="Genomic_DNA"/>
</dbReference>
<reference evidence="3 4" key="1">
    <citation type="submission" date="2021-03" db="EMBL/GenBank/DDBJ databases">
        <title>Thermosipho ferrireducens sp.nov., an anaerobic thermophilic iron-reducing bacterium isolated from a deep-sea hydrothermal sulfide deposits.</title>
        <authorList>
            <person name="Zeng X."/>
            <person name="Chen Y."/>
            <person name="Shao Z."/>
        </authorList>
    </citation>
    <scope>NUCLEOTIDE SEQUENCE [LARGE SCALE GENOMIC DNA]</scope>
    <source>
        <strain evidence="3 4">JL129W03</strain>
    </source>
</reference>
<dbReference type="PROSITE" id="PS00092">
    <property type="entry name" value="N6_MTASE"/>
    <property type="match status" value="1"/>
</dbReference>
<dbReference type="InterPro" id="IPR004398">
    <property type="entry name" value="RNA_MeTrfase_RsmD"/>
</dbReference>
<dbReference type="RefSeq" id="WP_207566659.1">
    <property type="nucleotide sequence ID" value="NZ_CP071446.1"/>
</dbReference>
<gene>
    <name evidence="3" type="primary">rsmD</name>
    <name evidence="3" type="ORF">JYK00_09515</name>
</gene>
<keyword evidence="2 3" id="KW-0808">Transferase</keyword>
<dbReference type="PIRSF" id="PIRSF004553">
    <property type="entry name" value="CHP00095"/>
    <property type="match status" value="1"/>
</dbReference>
<accession>A0ABX7S999</accession>
<dbReference type="SUPFAM" id="SSF53335">
    <property type="entry name" value="S-adenosyl-L-methionine-dependent methyltransferases"/>
    <property type="match status" value="1"/>
</dbReference>
<dbReference type="PANTHER" id="PTHR43542:SF1">
    <property type="entry name" value="METHYLTRANSFERASE"/>
    <property type="match status" value="1"/>
</dbReference>
<evidence type="ECO:0000256" key="2">
    <source>
        <dbReference type="ARBA" id="ARBA00022679"/>
    </source>
</evidence>
<dbReference type="EC" id="2.1.1.171" evidence="3"/>